<sequence>MSDYTMQLAALGARVMGLWGFDEITDTDELVTHVGDAIYKVGLDYGNTQQVRTICLTHQLAHAAWEDARSGHSGDDEHATAAALIEQLMHQFGLTATYADGSTR</sequence>
<evidence type="ECO:0000313" key="2">
    <source>
        <dbReference type="Proteomes" id="UP000182690"/>
    </source>
</evidence>
<protein>
    <submittedName>
        <fullName evidence="1">Uncharacterized protein</fullName>
    </submittedName>
</protein>
<dbReference type="Proteomes" id="UP000182690">
    <property type="component" value="Unassembled WGS sequence"/>
</dbReference>
<gene>
    <name evidence="1" type="ORF">SAMN04488565_0935</name>
</gene>
<organism evidence="1 2">
    <name type="scientific">Leucobacter chromiiresistens</name>
    <dbReference type="NCBI Taxonomy" id="1079994"/>
    <lineage>
        <taxon>Bacteria</taxon>
        <taxon>Bacillati</taxon>
        <taxon>Actinomycetota</taxon>
        <taxon>Actinomycetes</taxon>
        <taxon>Micrococcales</taxon>
        <taxon>Microbacteriaceae</taxon>
        <taxon>Leucobacter</taxon>
    </lineage>
</organism>
<evidence type="ECO:0000313" key="1">
    <source>
        <dbReference type="EMBL" id="SDQ15344.1"/>
    </source>
</evidence>
<dbReference type="EMBL" id="FNKB01000001">
    <property type="protein sequence ID" value="SDQ15344.1"/>
    <property type="molecule type" value="Genomic_DNA"/>
</dbReference>
<dbReference type="AlphaFoldDB" id="A0A1H0YJI0"/>
<dbReference type="RefSeq" id="WP_010155269.1">
    <property type="nucleotide sequence ID" value="NZ_FNKB01000001.1"/>
</dbReference>
<name>A0A1H0YJI0_9MICO</name>
<reference evidence="1 2" key="1">
    <citation type="submission" date="2016-10" db="EMBL/GenBank/DDBJ databases">
        <authorList>
            <person name="de Groot N.N."/>
        </authorList>
    </citation>
    <scope>NUCLEOTIDE SEQUENCE [LARGE SCALE GENOMIC DNA]</scope>
    <source>
        <strain evidence="1 2">DSM 22788</strain>
    </source>
</reference>
<proteinExistence type="predicted"/>
<accession>A0A1H0YJI0</accession>